<evidence type="ECO:0000259" key="10">
    <source>
        <dbReference type="Pfam" id="PF00535"/>
    </source>
</evidence>
<evidence type="ECO:0000256" key="9">
    <source>
        <dbReference type="ARBA" id="ARBA00040345"/>
    </source>
</evidence>
<evidence type="ECO:0000256" key="7">
    <source>
        <dbReference type="ARBA" id="ARBA00037904"/>
    </source>
</evidence>
<dbReference type="PANTHER" id="PTHR43646">
    <property type="entry name" value="GLYCOSYLTRANSFERASE"/>
    <property type="match status" value="1"/>
</dbReference>
<dbReference type="InterPro" id="IPR029044">
    <property type="entry name" value="Nucleotide-diphossugar_trans"/>
</dbReference>
<dbReference type="GO" id="GO:0016757">
    <property type="term" value="F:glycosyltransferase activity"/>
    <property type="evidence" value="ECO:0007669"/>
    <property type="project" value="UniProtKB-KW"/>
</dbReference>
<keyword evidence="5" id="KW-0472">Membrane</keyword>
<evidence type="ECO:0000256" key="4">
    <source>
        <dbReference type="ARBA" id="ARBA00022679"/>
    </source>
</evidence>
<dbReference type="GO" id="GO:0005886">
    <property type="term" value="C:plasma membrane"/>
    <property type="evidence" value="ECO:0007669"/>
    <property type="project" value="UniProtKB-SubCell"/>
</dbReference>
<feature type="domain" description="Glycosyltransferase 2-like" evidence="10">
    <location>
        <begin position="7"/>
        <end position="119"/>
    </location>
</feature>
<dbReference type="Proteomes" id="UP000620591">
    <property type="component" value="Unassembled WGS sequence"/>
</dbReference>
<evidence type="ECO:0000313" key="12">
    <source>
        <dbReference type="EMBL" id="QNL93287.1"/>
    </source>
</evidence>
<comment type="similarity">
    <text evidence="8">Belongs to the glycosyltransferase 2 family. CrtQ subfamily.</text>
</comment>
<evidence type="ECO:0000313" key="13">
    <source>
        <dbReference type="Proteomes" id="UP000515871"/>
    </source>
</evidence>
<comment type="subcellular location">
    <subcellularLocation>
        <location evidence="1">Cell membrane</location>
    </subcellularLocation>
</comment>
<accession>A0A8I0ESX9</accession>
<keyword evidence="3" id="KW-0328">Glycosyltransferase</keyword>
<evidence type="ECO:0000256" key="2">
    <source>
        <dbReference type="ARBA" id="ARBA00022475"/>
    </source>
</evidence>
<evidence type="ECO:0000313" key="14">
    <source>
        <dbReference type="Proteomes" id="UP000620591"/>
    </source>
</evidence>
<dbReference type="Proteomes" id="UP000515871">
    <property type="component" value="Chromosome"/>
</dbReference>
<dbReference type="Pfam" id="PF00535">
    <property type="entry name" value="Glycos_transf_2"/>
    <property type="match status" value="1"/>
</dbReference>
<organism evidence="11 14">
    <name type="scientific">Aeromicrobium senzhongii</name>
    <dbReference type="NCBI Taxonomy" id="2663859"/>
    <lineage>
        <taxon>Bacteria</taxon>
        <taxon>Bacillati</taxon>
        <taxon>Actinomycetota</taxon>
        <taxon>Actinomycetes</taxon>
        <taxon>Propionibacteriales</taxon>
        <taxon>Nocardioidaceae</taxon>
        <taxon>Aeromicrobium</taxon>
    </lineage>
</organism>
<keyword evidence="4 11" id="KW-0808">Transferase</keyword>
<dbReference type="RefSeq" id="WP_154594797.1">
    <property type="nucleotide sequence ID" value="NZ_CP060587.1"/>
</dbReference>
<evidence type="ECO:0000256" key="5">
    <source>
        <dbReference type="ARBA" id="ARBA00023136"/>
    </source>
</evidence>
<evidence type="ECO:0000256" key="6">
    <source>
        <dbReference type="ARBA" id="ARBA00037281"/>
    </source>
</evidence>
<evidence type="ECO:0000256" key="1">
    <source>
        <dbReference type="ARBA" id="ARBA00004236"/>
    </source>
</evidence>
<comment type="function">
    <text evidence="6">Catalyzes the glycosylation of 4,4'-diaponeurosporenoate, i.e. the esterification of glucose at the C1'' position with the carboxyl group of 4,4'-diaponeurosporenic acid, to form glycosyl-4,4'-diaponeurosporenoate. This is a step in the biosynthesis of staphyloxanthin, an orange pigment present in most staphylococci strains.</text>
</comment>
<reference evidence="11" key="1">
    <citation type="submission" date="2020-09" db="EMBL/GenBank/DDBJ databases">
        <title>Novel species in genus Aeromicrobium.</title>
        <authorList>
            <person name="Zhang G."/>
        </authorList>
    </citation>
    <scope>NUCLEOTIDE SEQUENCE</scope>
    <source>
        <strain evidence="12">Zg-629</strain>
        <strain evidence="13">zg-629</strain>
        <strain evidence="11">Zg-636</strain>
    </source>
</reference>
<gene>
    <name evidence="12" type="ORF">H9L21_09085</name>
    <name evidence="11" type="ORF">IBG24_00720</name>
</gene>
<proteinExistence type="inferred from homology"/>
<dbReference type="EMBL" id="JACTVM010000001">
    <property type="protein sequence ID" value="MBC9224831.1"/>
    <property type="molecule type" value="Genomic_DNA"/>
</dbReference>
<evidence type="ECO:0000256" key="8">
    <source>
        <dbReference type="ARBA" id="ARBA00038120"/>
    </source>
</evidence>
<keyword evidence="13" id="KW-1185">Reference proteome</keyword>
<keyword evidence="2" id="KW-1003">Cell membrane</keyword>
<dbReference type="InterPro" id="IPR001173">
    <property type="entry name" value="Glyco_trans_2-like"/>
</dbReference>
<dbReference type="SUPFAM" id="SSF53448">
    <property type="entry name" value="Nucleotide-diphospho-sugar transferases"/>
    <property type="match status" value="1"/>
</dbReference>
<dbReference type="Gene3D" id="3.90.550.10">
    <property type="entry name" value="Spore Coat Polysaccharide Biosynthesis Protein SpsA, Chain A"/>
    <property type="match status" value="1"/>
</dbReference>
<protein>
    <recommendedName>
        <fullName evidence="9">4,4'-diaponeurosporenoate glycosyltransferase</fullName>
    </recommendedName>
</protein>
<dbReference type="AlphaFoldDB" id="A0A8I0ESX9"/>
<comment type="pathway">
    <text evidence="7">Carotenoid biosynthesis; staphyloxanthin biosynthesis; staphyloxanthin from farnesyl diphosphate: step 4/5.</text>
</comment>
<dbReference type="PANTHER" id="PTHR43646:SF2">
    <property type="entry name" value="GLYCOSYLTRANSFERASE 2-LIKE DOMAIN-CONTAINING PROTEIN"/>
    <property type="match status" value="1"/>
</dbReference>
<name>A0A8I0ESX9_9ACTN</name>
<evidence type="ECO:0000313" key="11">
    <source>
        <dbReference type="EMBL" id="MBC9224831.1"/>
    </source>
</evidence>
<evidence type="ECO:0000256" key="3">
    <source>
        <dbReference type="ARBA" id="ARBA00022676"/>
    </source>
</evidence>
<sequence>MTEPLVSVIVPTRNNRRTIEACLRSVKAQDHPHVELIVVDNHSTDGTDEIARALADVVITGGPERSAQRNRGIRAAEGVWILWLDSDMYLPPDAVSAAVRTAATTGATGVALPERTIGQGFWTACRALERECYLDAPWLHNPRLLRRSDMVADGFHESMSGPEDADLRFRIRQAGGTVELAPVIVDHDEGRLTLRDIWQKRYYYGLSLPTLVEQHDGAMADQGAGVLRAYARNWRRLLGRPGHALGMAGMRAMEAAGYLWGARAGRRQVQV</sequence>
<dbReference type="EMBL" id="CP060587">
    <property type="protein sequence ID" value="QNL93287.1"/>
    <property type="molecule type" value="Genomic_DNA"/>
</dbReference>